<proteinExistence type="predicted"/>
<evidence type="ECO:0000256" key="1">
    <source>
        <dbReference type="SAM" id="MobiDB-lite"/>
    </source>
</evidence>
<reference evidence="2" key="1">
    <citation type="submission" date="2014-11" db="EMBL/GenBank/DDBJ databases">
        <authorList>
            <person name="Amaro Gonzalez C."/>
        </authorList>
    </citation>
    <scope>NUCLEOTIDE SEQUENCE</scope>
</reference>
<sequence>MNAGNSMKLYNLSPKDNCTSWD</sequence>
<accession>A0A0E9R9M8</accession>
<name>A0A0E9R9M8_ANGAN</name>
<reference evidence="2" key="2">
    <citation type="journal article" date="2015" name="Fish Shellfish Immunol.">
        <title>Early steps in the European eel (Anguilla anguilla)-Vibrio vulnificus interaction in the gills: Role of the RtxA13 toxin.</title>
        <authorList>
            <person name="Callol A."/>
            <person name="Pajuelo D."/>
            <person name="Ebbesson L."/>
            <person name="Teles M."/>
            <person name="MacKenzie S."/>
            <person name="Amaro C."/>
        </authorList>
    </citation>
    <scope>NUCLEOTIDE SEQUENCE</scope>
</reference>
<organism evidence="2">
    <name type="scientific">Anguilla anguilla</name>
    <name type="common">European freshwater eel</name>
    <name type="synonym">Muraena anguilla</name>
    <dbReference type="NCBI Taxonomy" id="7936"/>
    <lineage>
        <taxon>Eukaryota</taxon>
        <taxon>Metazoa</taxon>
        <taxon>Chordata</taxon>
        <taxon>Craniata</taxon>
        <taxon>Vertebrata</taxon>
        <taxon>Euteleostomi</taxon>
        <taxon>Actinopterygii</taxon>
        <taxon>Neopterygii</taxon>
        <taxon>Teleostei</taxon>
        <taxon>Anguilliformes</taxon>
        <taxon>Anguillidae</taxon>
        <taxon>Anguilla</taxon>
    </lineage>
</organism>
<dbReference type="EMBL" id="GBXM01083085">
    <property type="protein sequence ID" value="JAH25492.1"/>
    <property type="molecule type" value="Transcribed_RNA"/>
</dbReference>
<feature type="region of interest" description="Disordered" evidence="1">
    <location>
        <begin position="1"/>
        <end position="22"/>
    </location>
</feature>
<evidence type="ECO:0000313" key="2">
    <source>
        <dbReference type="EMBL" id="JAH25492.1"/>
    </source>
</evidence>
<dbReference type="AlphaFoldDB" id="A0A0E9R9M8"/>
<protein>
    <submittedName>
        <fullName evidence="2">Uncharacterized protein</fullName>
    </submittedName>
</protein>